<name>A0A2C6KLV1_9APIC</name>
<feature type="compositionally biased region" description="Polar residues" evidence="1">
    <location>
        <begin position="1"/>
        <end position="15"/>
    </location>
</feature>
<feature type="compositionally biased region" description="Basic and acidic residues" evidence="1">
    <location>
        <begin position="16"/>
        <end position="39"/>
    </location>
</feature>
<keyword evidence="3" id="KW-1185">Reference proteome</keyword>
<comment type="caution">
    <text evidence="2">The sequence shown here is derived from an EMBL/GenBank/DDBJ whole genome shotgun (WGS) entry which is preliminary data.</text>
</comment>
<accession>A0A2C6KLV1</accession>
<dbReference type="Proteomes" id="UP000221165">
    <property type="component" value="Unassembled WGS sequence"/>
</dbReference>
<dbReference type="GeneID" id="94431919"/>
<evidence type="ECO:0000313" key="2">
    <source>
        <dbReference type="EMBL" id="PHJ17598.1"/>
    </source>
</evidence>
<dbReference type="VEuPathDB" id="ToxoDB:CSUI_008580"/>
<evidence type="ECO:0000256" key="1">
    <source>
        <dbReference type="SAM" id="MobiDB-lite"/>
    </source>
</evidence>
<sequence length="80" mass="8618">ERTGGWSTAVQATPQERQEQARLRAAKTGEVRSKVDRSGRSAGKSTAKSAERQQNRRQISSGRSAKCSTEVRKGGGTDLS</sequence>
<proteinExistence type="predicted"/>
<gene>
    <name evidence="2" type="ORF">CSUI_008580</name>
</gene>
<feature type="non-terminal residue" evidence="2">
    <location>
        <position position="1"/>
    </location>
</feature>
<evidence type="ECO:0000313" key="3">
    <source>
        <dbReference type="Proteomes" id="UP000221165"/>
    </source>
</evidence>
<dbReference type="RefSeq" id="XP_067919316.1">
    <property type="nucleotide sequence ID" value="XM_068068708.1"/>
</dbReference>
<protein>
    <submittedName>
        <fullName evidence="2">Uncharacterized protein</fullName>
    </submittedName>
</protein>
<dbReference type="EMBL" id="MIGC01004845">
    <property type="protein sequence ID" value="PHJ17598.1"/>
    <property type="molecule type" value="Genomic_DNA"/>
</dbReference>
<feature type="region of interest" description="Disordered" evidence="1">
    <location>
        <begin position="1"/>
        <end position="80"/>
    </location>
</feature>
<feature type="compositionally biased region" description="Basic and acidic residues" evidence="1">
    <location>
        <begin position="69"/>
        <end position="80"/>
    </location>
</feature>
<feature type="non-terminal residue" evidence="2">
    <location>
        <position position="80"/>
    </location>
</feature>
<organism evidence="2 3">
    <name type="scientific">Cystoisospora suis</name>
    <dbReference type="NCBI Taxonomy" id="483139"/>
    <lineage>
        <taxon>Eukaryota</taxon>
        <taxon>Sar</taxon>
        <taxon>Alveolata</taxon>
        <taxon>Apicomplexa</taxon>
        <taxon>Conoidasida</taxon>
        <taxon>Coccidia</taxon>
        <taxon>Eucoccidiorida</taxon>
        <taxon>Eimeriorina</taxon>
        <taxon>Sarcocystidae</taxon>
        <taxon>Cystoisospora</taxon>
    </lineage>
</organism>
<reference evidence="2 3" key="1">
    <citation type="journal article" date="2017" name="Int. J. Parasitol.">
        <title>The genome of the protozoan parasite Cystoisospora suis and a reverse vaccinology approach to identify vaccine candidates.</title>
        <authorList>
            <person name="Palmieri N."/>
            <person name="Shrestha A."/>
            <person name="Ruttkowski B."/>
            <person name="Beck T."/>
            <person name="Vogl C."/>
            <person name="Tomley F."/>
            <person name="Blake D.P."/>
            <person name="Joachim A."/>
        </authorList>
    </citation>
    <scope>NUCLEOTIDE SEQUENCE [LARGE SCALE GENOMIC DNA]</scope>
    <source>
        <strain evidence="2 3">Wien I</strain>
    </source>
</reference>
<dbReference type="AlphaFoldDB" id="A0A2C6KLV1"/>
<feature type="compositionally biased region" description="Polar residues" evidence="1">
    <location>
        <begin position="56"/>
        <end position="67"/>
    </location>
</feature>